<dbReference type="STRING" id="99883.ENSTNIP00000000050"/>
<comment type="similarity">
    <text evidence="2">Belongs to the apolipoprotein A1/A4/E family.</text>
</comment>
<feature type="chain" id="PRO_5003581083" description="Apolipoprotein Ea" evidence="8">
    <location>
        <begin position="32"/>
        <end position="207"/>
    </location>
</feature>
<dbReference type="GO" id="GO:0008203">
    <property type="term" value="P:cholesterol metabolic process"/>
    <property type="evidence" value="ECO:0007669"/>
    <property type="project" value="TreeGrafter"/>
</dbReference>
<dbReference type="GO" id="GO:0055090">
    <property type="term" value="P:acylglycerol homeostasis"/>
    <property type="evidence" value="ECO:0007669"/>
    <property type="project" value="TreeGrafter"/>
</dbReference>
<reference evidence="10" key="1">
    <citation type="journal article" date="2004" name="Nature">
        <title>Genome duplication in the teleost fish Tetraodon nigroviridis reveals the early vertebrate proto-karyotype.</title>
        <authorList>
            <person name="Jaillon O."/>
            <person name="Aury J.-M."/>
            <person name="Brunet F."/>
            <person name="Petit J.-L."/>
            <person name="Stange-Thomann N."/>
            <person name="Mauceli E."/>
            <person name="Bouneau L."/>
            <person name="Fischer C."/>
            <person name="Ozouf-Costaz C."/>
            <person name="Bernot A."/>
            <person name="Nicaud S."/>
            <person name="Jaffe D."/>
            <person name="Fisher S."/>
            <person name="Lutfalla G."/>
            <person name="Dossat C."/>
            <person name="Segurens B."/>
            <person name="Dasilva C."/>
            <person name="Salanoubat M."/>
            <person name="Levy M."/>
            <person name="Boudet N."/>
            <person name="Castellano S."/>
            <person name="Anthouard V."/>
            <person name="Jubin C."/>
            <person name="Castelli V."/>
            <person name="Katinka M."/>
            <person name="Vacherie B."/>
            <person name="Biemont C."/>
            <person name="Skalli Z."/>
            <person name="Cattolico L."/>
            <person name="Poulain J."/>
            <person name="De Berardinis V."/>
            <person name="Cruaud C."/>
            <person name="Duprat S."/>
            <person name="Brottier P."/>
            <person name="Coutanceau J.-P."/>
            <person name="Gouzy J."/>
            <person name="Parra G."/>
            <person name="Lardier G."/>
            <person name="Chapple C."/>
            <person name="McKernan K.J."/>
            <person name="McEwan P."/>
            <person name="Bosak S."/>
            <person name="Kellis M."/>
            <person name="Volff J.-N."/>
            <person name="Guigo R."/>
            <person name="Zody M.C."/>
            <person name="Mesirov J."/>
            <person name="Lindblad-Toh K."/>
            <person name="Birren B."/>
            <person name="Nusbaum C."/>
            <person name="Kahn D."/>
            <person name="Robinson-Rechavi M."/>
            <person name="Laudet V."/>
            <person name="Schachter V."/>
            <person name="Quetier F."/>
            <person name="Saurin W."/>
            <person name="Scarpelli C."/>
            <person name="Wincker P."/>
            <person name="Lander E.S."/>
            <person name="Weissenbach J."/>
            <person name="Roest Crollius H."/>
        </authorList>
    </citation>
    <scope>NUCLEOTIDE SEQUENCE [LARGE SCALE GENOMIC DNA]</scope>
</reference>
<keyword evidence="6" id="KW-0446">Lipid-binding</keyword>
<feature type="signal peptide" evidence="8">
    <location>
        <begin position="1"/>
        <end position="31"/>
    </location>
</feature>
<dbReference type="GO" id="GO:0033700">
    <property type="term" value="P:phospholipid efflux"/>
    <property type="evidence" value="ECO:0007669"/>
    <property type="project" value="TreeGrafter"/>
</dbReference>
<keyword evidence="5" id="KW-0677">Repeat</keyword>
<dbReference type="OMA" id="WDYVEHI"/>
<evidence type="ECO:0000256" key="6">
    <source>
        <dbReference type="ARBA" id="ARBA00023121"/>
    </source>
</evidence>
<dbReference type="Proteomes" id="UP000007303">
    <property type="component" value="Unassembled WGS sequence"/>
</dbReference>
<name>H3BVN8_TETNG</name>
<evidence type="ECO:0000313" key="10">
    <source>
        <dbReference type="Proteomes" id="UP000007303"/>
    </source>
</evidence>
<comment type="subcellular location">
    <subcellularLocation>
        <location evidence="1">Secreted</location>
        <location evidence="1">Extracellular space</location>
        <location evidence="1">Extracellular matrix</location>
    </subcellularLocation>
</comment>
<dbReference type="GO" id="GO:0042627">
    <property type="term" value="C:chylomicron"/>
    <property type="evidence" value="ECO:0007669"/>
    <property type="project" value="TreeGrafter"/>
</dbReference>
<keyword evidence="4" id="KW-0272">Extracellular matrix</keyword>
<keyword evidence="7" id="KW-0175">Coiled coil</keyword>
<dbReference type="Gene3D" id="1.20.5.20">
    <property type="match status" value="1"/>
</dbReference>
<dbReference type="GO" id="GO:0120020">
    <property type="term" value="F:cholesterol transfer activity"/>
    <property type="evidence" value="ECO:0007669"/>
    <property type="project" value="TreeGrafter"/>
</dbReference>
<evidence type="ECO:0000256" key="7">
    <source>
        <dbReference type="SAM" id="Coils"/>
    </source>
</evidence>
<organism evidence="9 10">
    <name type="scientific">Tetraodon nigroviridis</name>
    <name type="common">Spotted green pufferfish</name>
    <name type="synonym">Chelonodon nigroviridis</name>
    <dbReference type="NCBI Taxonomy" id="99883"/>
    <lineage>
        <taxon>Eukaryota</taxon>
        <taxon>Metazoa</taxon>
        <taxon>Chordata</taxon>
        <taxon>Craniata</taxon>
        <taxon>Vertebrata</taxon>
        <taxon>Euteleostomi</taxon>
        <taxon>Actinopterygii</taxon>
        <taxon>Neopterygii</taxon>
        <taxon>Teleostei</taxon>
        <taxon>Neoteleostei</taxon>
        <taxon>Acanthomorphata</taxon>
        <taxon>Eupercaria</taxon>
        <taxon>Tetraodontiformes</taxon>
        <taxon>Tetradontoidea</taxon>
        <taxon>Tetraodontidae</taxon>
        <taxon>Tetraodon</taxon>
    </lineage>
</organism>
<keyword evidence="8" id="KW-0732">Signal</keyword>
<dbReference type="GO" id="GO:0033344">
    <property type="term" value="P:cholesterol efflux"/>
    <property type="evidence" value="ECO:0007669"/>
    <property type="project" value="TreeGrafter"/>
</dbReference>
<dbReference type="GO" id="GO:1903561">
    <property type="term" value="C:extracellular vesicle"/>
    <property type="evidence" value="ECO:0007669"/>
    <property type="project" value="TreeGrafter"/>
</dbReference>
<evidence type="ECO:0000313" key="9">
    <source>
        <dbReference type="Ensembl" id="ENSTNIP00000000050.1"/>
    </source>
</evidence>
<sequence>SVHSCIFDHLTTMKAVALILALALFAAGSYARSVPPNPDQWQVTVNRFWQYITDLNQQTDGVVKHLKTHQISRELDTLITDAMAELTKYREDIQTKLAPFTDSSSGLLTQDMQLLFNRLQKDMTEAKDRSTEYLQELKSLMEQNSDDARQRMSTYTGKLRKRLDKDTKEIHETQLEVTVQELRTTLEGKMDELKQMFTPYADQIREQ</sequence>
<evidence type="ECO:0000256" key="3">
    <source>
        <dbReference type="ARBA" id="ARBA00022525"/>
    </source>
</evidence>
<evidence type="ECO:0008006" key="11">
    <source>
        <dbReference type="Google" id="ProtNLM"/>
    </source>
</evidence>
<protein>
    <recommendedName>
        <fullName evidence="11">Apolipoprotein Ea</fullName>
    </recommendedName>
</protein>
<dbReference type="GeneTree" id="ENSGT00940000172023"/>
<dbReference type="InterPro" id="IPR000074">
    <property type="entry name" value="ApoA_E"/>
</dbReference>
<dbReference type="GO" id="GO:0034361">
    <property type="term" value="C:very-low-density lipoprotein particle"/>
    <property type="evidence" value="ECO:0007669"/>
    <property type="project" value="TreeGrafter"/>
</dbReference>
<dbReference type="InParanoid" id="H3BVN8"/>
<dbReference type="PANTHER" id="PTHR18976">
    <property type="entry name" value="APOLIPOPROTEIN"/>
    <property type="match status" value="1"/>
</dbReference>
<dbReference type="GO" id="GO:0060228">
    <property type="term" value="F:phosphatidylcholine-sterol O-acyltransferase activator activity"/>
    <property type="evidence" value="ECO:0007669"/>
    <property type="project" value="TreeGrafter"/>
</dbReference>
<evidence type="ECO:0000256" key="1">
    <source>
        <dbReference type="ARBA" id="ARBA00004498"/>
    </source>
</evidence>
<dbReference type="GO" id="GO:0034362">
    <property type="term" value="C:low-density lipoprotein particle"/>
    <property type="evidence" value="ECO:0007669"/>
    <property type="project" value="TreeGrafter"/>
</dbReference>
<keyword evidence="10" id="KW-1185">Reference proteome</keyword>
<evidence type="ECO:0000256" key="5">
    <source>
        <dbReference type="ARBA" id="ARBA00022737"/>
    </source>
</evidence>
<evidence type="ECO:0000256" key="8">
    <source>
        <dbReference type="SAM" id="SignalP"/>
    </source>
</evidence>
<dbReference type="PANTHER" id="PTHR18976:SF2">
    <property type="entry name" value="APOLIPOPROTEIN E"/>
    <property type="match status" value="1"/>
</dbReference>
<dbReference type="SUPFAM" id="SSF47162">
    <property type="entry name" value="Apolipoprotein"/>
    <property type="match status" value="1"/>
</dbReference>
<dbReference type="Gene3D" id="1.20.120.20">
    <property type="entry name" value="Apolipoprotein"/>
    <property type="match status" value="1"/>
</dbReference>
<dbReference type="GO" id="GO:0034364">
    <property type="term" value="C:high-density lipoprotein particle"/>
    <property type="evidence" value="ECO:0007669"/>
    <property type="project" value="TreeGrafter"/>
</dbReference>
<dbReference type="InterPro" id="IPR050163">
    <property type="entry name" value="Apolipoprotein_A1/A4/E"/>
</dbReference>
<feature type="coiled-coil region" evidence="7">
    <location>
        <begin position="116"/>
        <end position="143"/>
    </location>
</feature>
<dbReference type="Pfam" id="PF01442">
    <property type="entry name" value="Apolipoprotein"/>
    <property type="match status" value="1"/>
</dbReference>
<evidence type="ECO:0000256" key="2">
    <source>
        <dbReference type="ARBA" id="ARBA00008788"/>
    </source>
</evidence>
<dbReference type="GO" id="GO:0042157">
    <property type="term" value="P:lipoprotein metabolic process"/>
    <property type="evidence" value="ECO:0007669"/>
    <property type="project" value="InterPro"/>
</dbReference>
<accession>H3BVN8</accession>
<dbReference type="Ensembl" id="ENSTNIT00000003559.1">
    <property type="protein sequence ID" value="ENSTNIP00000000050.1"/>
    <property type="gene ID" value="ENSTNIG00000006406.1"/>
</dbReference>
<dbReference type="GO" id="GO:0005543">
    <property type="term" value="F:phospholipid binding"/>
    <property type="evidence" value="ECO:0007669"/>
    <property type="project" value="TreeGrafter"/>
</dbReference>
<keyword evidence="3" id="KW-0964">Secreted</keyword>
<proteinExistence type="inferred from homology"/>
<evidence type="ECO:0000256" key="4">
    <source>
        <dbReference type="ARBA" id="ARBA00022530"/>
    </source>
</evidence>
<reference evidence="9" key="3">
    <citation type="submission" date="2025-09" db="UniProtKB">
        <authorList>
            <consortium name="Ensembl"/>
        </authorList>
    </citation>
    <scope>IDENTIFICATION</scope>
</reference>
<reference evidence="9" key="2">
    <citation type="submission" date="2025-08" db="UniProtKB">
        <authorList>
            <consortium name="Ensembl"/>
        </authorList>
    </citation>
    <scope>IDENTIFICATION</scope>
</reference>
<dbReference type="AlphaFoldDB" id="H3BVN8"/>